<proteinExistence type="predicted"/>
<evidence type="ECO:0000256" key="4">
    <source>
        <dbReference type="ARBA" id="ARBA00023014"/>
    </source>
</evidence>
<dbReference type="InterPro" id="IPR006076">
    <property type="entry name" value="FAD-dep_OxRdtase"/>
</dbReference>
<dbReference type="InterPro" id="IPR017941">
    <property type="entry name" value="Rieske_2Fe-2S"/>
</dbReference>
<evidence type="ECO:0000313" key="7">
    <source>
        <dbReference type="Proteomes" id="UP001500221"/>
    </source>
</evidence>
<keyword evidence="2" id="KW-0479">Metal-binding</keyword>
<dbReference type="InterPro" id="IPR036922">
    <property type="entry name" value="Rieske_2Fe-2S_sf"/>
</dbReference>
<dbReference type="RefSeq" id="WP_345455285.1">
    <property type="nucleotide sequence ID" value="NZ_BAABKG010000001.1"/>
</dbReference>
<dbReference type="PANTHER" id="PTHR13847">
    <property type="entry name" value="SARCOSINE DEHYDROGENASE-RELATED"/>
    <property type="match status" value="1"/>
</dbReference>
<dbReference type="PRINTS" id="PR00420">
    <property type="entry name" value="RNGMNOXGNASE"/>
</dbReference>
<gene>
    <name evidence="6" type="ORF">GCM10023340_10760</name>
</gene>
<dbReference type="Gene3D" id="3.30.9.10">
    <property type="entry name" value="D-Amino Acid Oxidase, subunit A, domain 2"/>
    <property type="match status" value="1"/>
</dbReference>
<accession>A0ABP9PCM9</accession>
<evidence type="ECO:0000256" key="1">
    <source>
        <dbReference type="ARBA" id="ARBA00022714"/>
    </source>
</evidence>
<dbReference type="EMBL" id="BAABKG010000001">
    <property type="protein sequence ID" value="GAA5144006.1"/>
    <property type="molecule type" value="Genomic_DNA"/>
</dbReference>
<keyword evidence="4" id="KW-0411">Iron-sulfur</keyword>
<dbReference type="Gene3D" id="3.50.50.60">
    <property type="entry name" value="FAD/NAD(P)-binding domain"/>
    <property type="match status" value="1"/>
</dbReference>
<keyword evidence="3" id="KW-0408">Iron</keyword>
<dbReference type="Gene3D" id="2.102.10.10">
    <property type="entry name" value="Rieske [2Fe-2S] iron-sulphur domain"/>
    <property type="match status" value="1"/>
</dbReference>
<dbReference type="PANTHER" id="PTHR13847:SF274">
    <property type="entry name" value="RIESKE 2FE-2S IRON-SULFUR PROTEIN YHFW-RELATED"/>
    <property type="match status" value="1"/>
</dbReference>
<evidence type="ECO:0000259" key="5">
    <source>
        <dbReference type="PROSITE" id="PS51296"/>
    </source>
</evidence>
<dbReference type="SUPFAM" id="SSF51905">
    <property type="entry name" value="FAD/NAD(P)-binding domain"/>
    <property type="match status" value="1"/>
</dbReference>
<evidence type="ECO:0000313" key="6">
    <source>
        <dbReference type="EMBL" id="GAA5144006.1"/>
    </source>
</evidence>
<reference evidence="7" key="1">
    <citation type="journal article" date="2019" name="Int. J. Syst. Evol. Microbiol.">
        <title>The Global Catalogue of Microorganisms (GCM) 10K type strain sequencing project: providing services to taxonomists for standard genome sequencing and annotation.</title>
        <authorList>
            <consortium name="The Broad Institute Genomics Platform"/>
            <consortium name="The Broad Institute Genome Sequencing Center for Infectious Disease"/>
            <person name="Wu L."/>
            <person name="Ma J."/>
        </authorList>
    </citation>
    <scope>NUCLEOTIDE SEQUENCE [LARGE SCALE GENOMIC DNA]</scope>
    <source>
        <strain evidence="7">JCM 18459</strain>
    </source>
</reference>
<keyword evidence="7" id="KW-1185">Reference proteome</keyword>
<evidence type="ECO:0000256" key="3">
    <source>
        <dbReference type="ARBA" id="ARBA00023004"/>
    </source>
</evidence>
<comment type="caution">
    <text evidence="6">The sequence shown here is derived from an EMBL/GenBank/DDBJ whole genome shotgun (WGS) entry which is preliminary data.</text>
</comment>
<feature type="domain" description="Rieske" evidence="5">
    <location>
        <begin position="405"/>
        <end position="489"/>
    </location>
</feature>
<name>A0ABP9PCM9_9ACTN</name>
<dbReference type="PROSITE" id="PS51296">
    <property type="entry name" value="RIESKE"/>
    <property type="match status" value="1"/>
</dbReference>
<dbReference type="Pfam" id="PF01266">
    <property type="entry name" value="DAO"/>
    <property type="match status" value="1"/>
</dbReference>
<dbReference type="Proteomes" id="UP001500221">
    <property type="component" value="Unassembled WGS sequence"/>
</dbReference>
<organism evidence="6 7">
    <name type="scientific">Nocardioides marinquilinus</name>
    <dbReference type="NCBI Taxonomy" id="1210400"/>
    <lineage>
        <taxon>Bacteria</taxon>
        <taxon>Bacillati</taxon>
        <taxon>Actinomycetota</taxon>
        <taxon>Actinomycetes</taxon>
        <taxon>Propionibacteriales</taxon>
        <taxon>Nocardioidaceae</taxon>
        <taxon>Nocardioides</taxon>
    </lineage>
</organism>
<protein>
    <submittedName>
        <fullName evidence="6">FAD-dependent oxidoreductase</fullName>
    </submittedName>
</protein>
<sequence length="489" mass="51518">MVSPWHARHPRTPEVGPLAGHADVVVVGAGLTGLTTALLLARAGRAVTVIEARQLGAGTTGGSTAKVSVLQGTRLSSIARKQPHDLVQAYADANLEGQAWLRRFCDDHGVEVEQRDAYTFAWSGHGADQVREEVRVARSVGLPVTWVDDPGLPFATAGAAHLPDQAQVDPIGVLEALAAEAERHGVRLVEGHRVQSVDGRRPLRVRSDLGEMTADVVVLATGMPILDRGGFFARMTAQRSYGLALRTDGPAVPAMYLSADEPSRSLRDGDGGSALLVGGAGHPTGRAASPAEHLQALREWTAEHYPDAEETHAWSAQDYVPARELPFAGPIVPGQGRLLVTGGYAKWGMTNAVAAALAITGRLTGGHQTWARAFAPWRHELRGAPSAVGTNVEVGARLVGGWVRPLLAGSPELEEGDGVVRYDGVGTPVARSRVGGVEESVSAVCTHLGGVVRWNDAERSWDCPLHGSRFAVDGAVLEGAATCGLTRKQ</sequence>
<keyword evidence="1" id="KW-0001">2Fe-2S</keyword>
<dbReference type="InterPro" id="IPR036188">
    <property type="entry name" value="FAD/NAD-bd_sf"/>
</dbReference>
<dbReference type="SUPFAM" id="SSF50022">
    <property type="entry name" value="ISP domain"/>
    <property type="match status" value="1"/>
</dbReference>
<evidence type="ECO:0000256" key="2">
    <source>
        <dbReference type="ARBA" id="ARBA00022723"/>
    </source>
</evidence>